<gene>
    <name evidence="2" type="ORF">PHJA_000639200</name>
</gene>
<name>A0A830BJQ4_9LAMI</name>
<dbReference type="PROSITE" id="PS50181">
    <property type="entry name" value="FBOX"/>
    <property type="match status" value="1"/>
</dbReference>
<dbReference type="OrthoDB" id="10044893at2759"/>
<accession>A0A830BJQ4</accession>
<protein>
    <submittedName>
        <fullName evidence="2">F-box protein skip14</fullName>
    </submittedName>
</protein>
<comment type="caution">
    <text evidence="2">The sequence shown here is derived from an EMBL/GenBank/DDBJ whole genome shotgun (WGS) entry which is preliminary data.</text>
</comment>
<organism evidence="2 3">
    <name type="scientific">Phtheirospermum japonicum</name>
    <dbReference type="NCBI Taxonomy" id="374723"/>
    <lineage>
        <taxon>Eukaryota</taxon>
        <taxon>Viridiplantae</taxon>
        <taxon>Streptophyta</taxon>
        <taxon>Embryophyta</taxon>
        <taxon>Tracheophyta</taxon>
        <taxon>Spermatophyta</taxon>
        <taxon>Magnoliopsida</taxon>
        <taxon>eudicotyledons</taxon>
        <taxon>Gunneridae</taxon>
        <taxon>Pentapetalae</taxon>
        <taxon>asterids</taxon>
        <taxon>lamiids</taxon>
        <taxon>Lamiales</taxon>
        <taxon>Orobanchaceae</taxon>
        <taxon>Orobanchaceae incertae sedis</taxon>
        <taxon>Phtheirospermum</taxon>
    </lineage>
</organism>
<dbReference type="Proteomes" id="UP000653305">
    <property type="component" value="Unassembled WGS sequence"/>
</dbReference>
<feature type="domain" description="F-box" evidence="1">
    <location>
        <begin position="25"/>
        <end position="65"/>
    </location>
</feature>
<dbReference type="GO" id="GO:0005737">
    <property type="term" value="C:cytoplasm"/>
    <property type="evidence" value="ECO:0007669"/>
    <property type="project" value="TreeGrafter"/>
</dbReference>
<dbReference type="AlphaFoldDB" id="A0A830BJQ4"/>
<dbReference type="InterPro" id="IPR001810">
    <property type="entry name" value="F-box_dom"/>
</dbReference>
<dbReference type="InterPro" id="IPR036047">
    <property type="entry name" value="F-box-like_dom_sf"/>
</dbReference>
<sequence length="306" mass="33885">MYFGCEKYGNLDANGCNNADDGGDPADALFFALGYLGVKDLLSFERVCKSLRDAVRDETPVWKSIHIDCTLSDKITDDGLLRLTNRAKGALFSLSLVKCVKITNAGLRHVLESNPGLTKLSVQGCNKLNVEVILHDLKAFNSVATPGIKHLRIGHLSGLTNQHFKEFKLLLEADEDKKPINYKPRFFRAGELDLPLDDGRTIDIEMCPRCEQARQVYDCPSESCQEKIHSAEACRGCVLCISRCISCGCCLDNKAYEETFCLDSLCLDCLGQLLNCKDSGGVTLSPEHTYFHQKASYHLFLCGQAT</sequence>
<dbReference type="SUPFAM" id="SSF52047">
    <property type="entry name" value="RNI-like"/>
    <property type="match status" value="1"/>
</dbReference>
<keyword evidence="3" id="KW-1185">Reference proteome</keyword>
<dbReference type="InterPro" id="IPR032675">
    <property type="entry name" value="LRR_dom_sf"/>
</dbReference>
<dbReference type="InterPro" id="IPR050648">
    <property type="entry name" value="F-box_LRR-repeat"/>
</dbReference>
<dbReference type="Pfam" id="PF12937">
    <property type="entry name" value="F-box-like"/>
    <property type="match status" value="1"/>
</dbReference>
<dbReference type="PANTHER" id="PTHR13382:SF20">
    <property type="entry name" value="F-BOX PROTEIN SKIP14-LIKE"/>
    <property type="match status" value="1"/>
</dbReference>
<proteinExistence type="predicted"/>
<dbReference type="SUPFAM" id="SSF81383">
    <property type="entry name" value="F-box domain"/>
    <property type="match status" value="1"/>
</dbReference>
<evidence type="ECO:0000313" key="3">
    <source>
        <dbReference type="Proteomes" id="UP000653305"/>
    </source>
</evidence>
<evidence type="ECO:0000313" key="2">
    <source>
        <dbReference type="EMBL" id="GFP84954.1"/>
    </source>
</evidence>
<reference evidence="2" key="1">
    <citation type="submission" date="2020-07" db="EMBL/GenBank/DDBJ databases">
        <title>Ethylene signaling mediates host invasion by parasitic plants.</title>
        <authorList>
            <person name="Yoshida S."/>
        </authorList>
    </citation>
    <scope>NUCLEOTIDE SEQUENCE</scope>
    <source>
        <strain evidence="2">Okayama</strain>
    </source>
</reference>
<dbReference type="PANTHER" id="PTHR13382">
    <property type="entry name" value="MITOCHONDRIAL ATP SYNTHASE COUPLING FACTOR B"/>
    <property type="match status" value="1"/>
</dbReference>
<dbReference type="Gene3D" id="3.80.10.10">
    <property type="entry name" value="Ribonuclease Inhibitor"/>
    <property type="match status" value="1"/>
</dbReference>
<dbReference type="EMBL" id="BMAC01000096">
    <property type="protein sequence ID" value="GFP84954.1"/>
    <property type="molecule type" value="Genomic_DNA"/>
</dbReference>
<evidence type="ECO:0000259" key="1">
    <source>
        <dbReference type="PROSITE" id="PS50181"/>
    </source>
</evidence>